<organism evidence="1 2">
    <name type="scientific">Paenibacillus mucilaginosus K02</name>
    <dbReference type="NCBI Taxonomy" id="997761"/>
    <lineage>
        <taxon>Bacteria</taxon>
        <taxon>Bacillati</taxon>
        <taxon>Bacillota</taxon>
        <taxon>Bacilli</taxon>
        <taxon>Bacillales</taxon>
        <taxon>Paenibacillaceae</taxon>
        <taxon>Paenibacillus</taxon>
    </lineage>
</organism>
<dbReference type="HOGENOM" id="CLU_3313868_0_0_9"/>
<evidence type="ECO:0000313" key="2">
    <source>
        <dbReference type="Proteomes" id="UP000007392"/>
    </source>
</evidence>
<dbReference type="EMBL" id="CP003422">
    <property type="protein sequence ID" value="AGN70672.1"/>
    <property type="molecule type" value="Genomic_DNA"/>
</dbReference>
<name>R9UPC6_9BACL</name>
<sequence length="39" mass="4455">MLLKIVKRITYAALIKQVHLGCNLLFVFGTAAGNRLRRR</sequence>
<dbReference type="KEGG" id="pmw:B2K_39265"/>
<gene>
    <name evidence="1" type="ORF">B2K_39265</name>
</gene>
<protein>
    <submittedName>
        <fullName evidence="1">Uncharacterized protein</fullName>
    </submittedName>
</protein>
<dbReference type="Proteomes" id="UP000007392">
    <property type="component" value="Chromosome"/>
</dbReference>
<reference evidence="1 2" key="1">
    <citation type="submission" date="2013-06" db="EMBL/GenBank/DDBJ databases">
        <title>Complete genome sequence of Paenibacillus mucilaginosus K02.</title>
        <authorList>
            <person name="Xiao B."/>
            <person name="Sun L."/>
            <person name="Xiao L."/>
            <person name="Lian B."/>
        </authorList>
    </citation>
    <scope>NUCLEOTIDE SEQUENCE [LARGE SCALE GENOMIC DNA]</scope>
    <source>
        <strain evidence="1 2">K02</strain>
    </source>
</reference>
<dbReference type="AlphaFoldDB" id="R9UPC6"/>
<evidence type="ECO:0000313" key="1">
    <source>
        <dbReference type="EMBL" id="AGN70672.1"/>
    </source>
</evidence>
<proteinExistence type="predicted"/>
<accession>R9UPC6</accession>